<organism evidence="1 2">
    <name type="scientific">Streptococcus constellatus subsp. pharyngis SK1060 = CCUG 46377</name>
    <dbReference type="NCBI Taxonomy" id="1035184"/>
    <lineage>
        <taxon>Bacteria</taxon>
        <taxon>Bacillati</taxon>
        <taxon>Bacillota</taxon>
        <taxon>Bacilli</taxon>
        <taxon>Lactobacillales</taxon>
        <taxon>Streptococcaceae</taxon>
        <taxon>Streptococcus</taxon>
        <taxon>Streptococcus anginosus group</taxon>
    </lineage>
</organism>
<proteinExistence type="predicted"/>
<name>F9PAN8_STRCV</name>
<accession>F9PAN8</accession>
<gene>
    <name evidence="1" type="ORF">HMPREF1042_2295</name>
</gene>
<evidence type="ECO:0000313" key="2">
    <source>
        <dbReference type="Proteomes" id="UP000003287"/>
    </source>
</evidence>
<evidence type="ECO:0000313" key="1">
    <source>
        <dbReference type="EMBL" id="EGV06974.1"/>
    </source>
</evidence>
<reference evidence="1 2" key="1">
    <citation type="submission" date="2011-06" db="EMBL/GenBank/DDBJ databases">
        <authorList>
            <person name="Harkins D.M."/>
            <person name="Madupu R."/>
            <person name="Durkin A.S."/>
            <person name="Torralba M."/>
            <person name="Methe B."/>
            <person name="Sutton G.G."/>
            <person name="Nelson K.E."/>
        </authorList>
    </citation>
    <scope>NUCLEOTIDE SEQUENCE [LARGE SCALE GENOMIC DNA]</scope>
    <source>
        <strain evidence="1 2">SK1060</strain>
    </source>
</reference>
<dbReference type="EMBL" id="AFUP01000009">
    <property type="protein sequence ID" value="EGV06974.1"/>
    <property type="molecule type" value="Genomic_DNA"/>
</dbReference>
<dbReference type="Proteomes" id="UP000003287">
    <property type="component" value="Unassembled WGS sequence"/>
</dbReference>
<dbReference type="AlphaFoldDB" id="F9PAN8"/>
<sequence>MKILAFDSSSKALAIAILEDEQLLAEMTINIKKIIALH</sequence>
<protein>
    <submittedName>
        <fullName evidence="1">Conserved domain protein</fullName>
    </submittedName>
</protein>